<feature type="transmembrane region" description="Helical" evidence="10">
    <location>
        <begin position="481"/>
        <end position="505"/>
    </location>
</feature>
<evidence type="ECO:0000259" key="11">
    <source>
        <dbReference type="Pfam" id="PF01490"/>
    </source>
</evidence>
<proteinExistence type="inferred from homology"/>
<feature type="compositionally biased region" description="Basic residues" evidence="9">
    <location>
        <begin position="20"/>
        <end position="29"/>
    </location>
</feature>
<dbReference type="Proteomes" id="UP001149074">
    <property type="component" value="Unassembled WGS sequence"/>
</dbReference>
<feature type="transmembrane region" description="Helical" evidence="10">
    <location>
        <begin position="226"/>
        <end position="242"/>
    </location>
</feature>
<feature type="region of interest" description="Disordered" evidence="9">
    <location>
        <begin position="340"/>
        <end position="363"/>
    </location>
</feature>
<reference evidence="12" key="2">
    <citation type="journal article" date="2023" name="IMA Fungus">
        <title>Comparative genomic study of the Penicillium genus elucidates a diverse pangenome and 15 lateral gene transfer events.</title>
        <authorList>
            <person name="Petersen C."/>
            <person name="Sorensen T."/>
            <person name="Nielsen M.R."/>
            <person name="Sondergaard T.E."/>
            <person name="Sorensen J.L."/>
            <person name="Fitzpatrick D.A."/>
            <person name="Frisvad J.C."/>
            <person name="Nielsen K.L."/>
        </authorList>
    </citation>
    <scope>NUCLEOTIDE SEQUENCE</scope>
    <source>
        <strain evidence="12">IBT 30761</strain>
    </source>
</reference>
<feature type="transmembrane region" description="Helical" evidence="10">
    <location>
        <begin position="108"/>
        <end position="135"/>
    </location>
</feature>
<dbReference type="GO" id="GO:0005302">
    <property type="term" value="F:L-tyrosine transmembrane transporter activity"/>
    <property type="evidence" value="ECO:0007669"/>
    <property type="project" value="TreeGrafter"/>
</dbReference>
<feature type="transmembrane region" description="Helical" evidence="10">
    <location>
        <begin position="185"/>
        <end position="206"/>
    </location>
</feature>
<feature type="transmembrane region" description="Helical" evidence="10">
    <location>
        <begin position="67"/>
        <end position="87"/>
    </location>
</feature>
<comment type="subcellular location">
    <subcellularLocation>
        <location evidence="1">Vacuole membrane</location>
        <topology evidence="1">Multi-pass membrane protein</topology>
    </subcellularLocation>
</comment>
<evidence type="ECO:0000256" key="8">
    <source>
        <dbReference type="ARBA" id="ARBA00023136"/>
    </source>
</evidence>
<gene>
    <name evidence="12" type="ORF">N7532_006719</name>
</gene>
<dbReference type="InterPro" id="IPR013057">
    <property type="entry name" value="AA_transpt_TM"/>
</dbReference>
<evidence type="ECO:0000256" key="6">
    <source>
        <dbReference type="ARBA" id="ARBA00022970"/>
    </source>
</evidence>
<feature type="compositionally biased region" description="Acidic residues" evidence="9">
    <location>
        <begin position="436"/>
        <end position="453"/>
    </location>
</feature>
<feature type="domain" description="Amino acid transporter transmembrane" evidence="11">
    <location>
        <begin position="36"/>
        <end position="426"/>
    </location>
</feature>
<evidence type="ECO:0000256" key="1">
    <source>
        <dbReference type="ARBA" id="ARBA00004128"/>
    </source>
</evidence>
<evidence type="ECO:0000256" key="5">
    <source>
        <dbReference type="ARBA" id="ARBA00022692"/>
    </source>
</evidence>
<feature type="transmembrane region" description="Helical" evidence="10">
    <location>
        <begin position="298"/>
        <end position="319"/>
    </location>
</feature>
<keyword evidence="3" id="KW-0813">Transport</keyword>
<keyword evidence="8 10" id="KW-0472">Membrane</keyword>
<evidence type="ECO:0000256" key="2">
    <source>
        <dbReference type="ARBA" id="ARBA00008066"/>
    </source>
</evidence>
<dbReference type="GO" id="GO:0005290">
    <property type="term" value="F:L-histidine transmembrane transporter activity"/>
    <property type="evidence" value="ECO:0007669"/>
    <property type="project" value="TreeGrafter"/>
</dbReference>
<feature type="region of interest" description="Disordered" evidence="9">
    <location>
        <begin position="436"/>
        <end position="463"/>
    </location>
</feature>
<dbReference type="OrthoDB" id="438545at2759"/>
<evidence type="ECO:0000256" key="7">
    <source>
        <dbReference type="ARBA" id="ARBA00022989"/>
    </source>
</evidence>
<dbReference type="GO" id="GO:0061459">
    <property type="term" value="F:L-arginine transmembrane transporter activity"/>
    <property type="evidence" value="ECO:0007669"/>
    <property type="project" value="TreeGrafter"/>
</dbReference>
<evidence type="ECO:0000313" key="12">
    <source>
        <dbReference type="EMBL" id="KAJ5099718.1"/>
    </source>
</evidence>
<dbReference type="AlphaFoldDB" id="A0A9W9KB66"/>
<feature type="transmembrane region" description="Helical" evidence="10">
    <location>
        <begin position="37"/>
        <end position="61"/>
    </location>
</feature>
<dbReference type="RefSeq" id="XP_056475372.1">
    <property type="nucleotide sequence ID" value="XM_056619213.1"/>
</dbReference>
<dbReference type="GeneID" id="81358192"/>
<dbReference type="GO" id="GO:0000329">
    <property type="term" value="C:fungal-type vacuole membrane"/>
    <property type="evidence" value="ECO:0007669"/>
    <property type="project" value="TreeGrafter"/>
</dbReference>
<dbReference type="PANTHER" id="PTHR22950:SF678">
    <property type="entry name" value="VACUOLAR AMINO ACID TRANSPORTER 5-RELATED"/>
    <property type="match status" value="1"/>
</dbReference>
<keyword evidence="7 10" id="KW-1133">Transmembrane helix</keyword>
<protein>
    <submittedName>
        <fullName evidence="12">Vacuolar amino acid transporter 5</fullName>
    </submittedName>
</protein>
<dbReference type="PANTHER" id="PTHR22950">
    <property type="entry name" value="AMINO ACID TRANSPORTER"/>
    <property type="match status" value="1"/>
</dbReference>
<dbReference type="EMBL" id="JAPQKI010000005">
    <property type="protein sequence ID" value="KAJ5099718.1"/>
    <property type="molecule type" value="Genomic_DNA"/>
</dbReference>
<evidence type="ECO:0000256" key="4">
    <source>
        <dbReference type="ARBA" id="ARBA00022554"/>
    </source>
</evidence>
<feature type="transmembrane region" description="Helical" evidence="10">
    <location>
        <begin position="395"/>
        <end position="417"/>
    </location>
</feature>
<dbReference type="GO" id="GO:0005313">
    <property type="term" value="F:L-glutamate transmembrane transporter activity"/>
    <property type="evidence" value="ECO:0007669"/>
    <property type="project" value="TreeGrafter"/>
</dbReference>
<accession>A0A9W9KB66</accession>
<keyword evidence="5 10" id="KW-0812">Transmembrane</keyword>
<evidence type="ECO:0000256" key="3">
    <source>
        <dbReference type="ARBA" id="ARBA00022448"/>
    </source>
</evidence>
<feature type="transmembrane region" description="Helical" evidence="10">
    <location>
        <begin position="263"/>
        <end position="286"/>
    </location>
</feature>
<keyword evidence="6" id="KW-0029">Amino-acid transport</keyword>
<dbReference type="GO" id="GO:0015189">
    <property type="term" value="F:L-lysine transmembrane transporter activity"/>
    <property type="evidence" value="ECO:0007669"/>
    <property type="project" value="TreeGrafter"/>
</dbReference>
<keyword evidence="4" id="KW-0926">Vacuole</keyword>
<sequence length="507" mass="54436">MEEEEAAAGVGPSGVPQSALRRRAHRSKRVSGATGEASWASSVINLVNTIIGAGVLAMPLAISHMGILLGTCVILWSGVTAGFGLYLQSRCAQYLDRGGASFFALSQLTYPNAAVVFDAAIAIKCFGVGVSYLIIIGDLMPGVVQGFVGGDPSYDFLVDRHFWVTAFMLIVIPLSYLRRLDSLKYTSIAALVSMAYLVVLVVYHFVKGDTMADRGPIRVIHWAGPLPTLSSFPVIVFAFTCHQNMFSILNEIKNNSHFRTTSVVFASIGSAAATYILVAITGYLSFGNSVAGNIVGMYPPGVAATIGRAAIVMLVVFSYPLQCHPCRASLDAVMKWRPKSMPSSNEGSPHRHPLLGPRGTRTPEPMSDLRFSIITTTILILSYLVAMTVSSLEAVLAYVGSTGSTSISFILPGLFYYKISSPDSPAHRGLLKEDDEANDDLSDDEGYDGDDGEGSLTQSLTGSGFLPRPTRHWRKTLLRRLSLGLACYGVVVMVVCLITNTFLIASH</sequence>
<feature type="transmembrane region" description="Helical" evidence="10">
    <location>
        <begin position="371"/>
        <end position="389"/>
    </location>
</feature>
<name>A0A9W9KB66_9EURO</name>
<feature type="transmembrane region" description="Helical" evidence="10">
    <location>
        <begin position="161"/>
        <end position="178"/>
    </location>
</feature>
<reference evidence="12" key="1">
    <citation type="submission" date="2022-11" db="EMBL/GenBank/DDBJ databases">
        <authorList>
            <person name="Petersen C."/>
        </authorList>
    </citation>
    <scope>NUCLEOTIDE SEQUENCE</scope>
    <source>
        <strain evidence="12">IBT 30761</strain>
    </source>
</reference>
<comment type="caution">
    <text evidence="12">The sequence shown here is derived from an EMBL/GenBank/DDBJ whole genome shotgun (WGS) entry which is preliminary data.</text>
</comment>
<evidence type="ECO:0000313" key="13">
    <source>
        <dbReference type="Proteomes" id="UP001149074"/>
    </source>
</evidence>
<evidence type="ECO:0000256" key="9">
    <source>
        <dbReference type="SAM" id="MobiDB-lite"/>
    </source>
</evidence>
<dbReference type="Pfam" id="PF01490">
    <property type="entry name" value="Aa_trans"/>
    <property type="match status" value="1"/>
</dbReference>
<feature type="region of interest" description="Disordered" evidence="9">
    <location>
        <begin position="1"/>
        <end position="29"/>
    </location>
</feature>
<evidence type="ECO:0000256" key="10">
    <source>
        <dbReference type="SAM" id="Phobius"/>
    </source>
</evidence>
<organism evidence="12 13">
    <name type="scientific">Penicillium argentinense</name>
    <dbReference type="NCBI Taxonomy" id="1131581"/>
    <lineage>
        <taxon>Eukaryota</taxon>
        <taxon>Fungi</taxon>
        <taxon>Dikarya</taxon>
        <taxon>Ascomycota</taxon>
        <taxon>Pezizomycotina</taxon>
        <taxon>Eurotiomycetes</taxon>
        <taxon>Eurotiomycetidae</taxon>
        <taxon>Eurotiales</taxon>
        <taxon>Aspergillaceae</taxon>
        <taxon>Penicillium</taxon>
    </lineage>
</organism>
<dbReference type="GO" id="GO:0015194">
    <property type="term" value="F:L-serine transmembrane transporter activity"/>
    <property type="evidence" value="ECO:0007669"/>
    <property type="project" value="TreeGrafter"/>
</dbReference>
<comment type="similarity">
    <text evidence="2">Belongs to the amino acid/polyamine transporter 2 family.</text>
</comment>
<keyword evidence="13" id="KW-1185">Reference proteome</keyword>